<evidence type="ECO:0000256" key="6">
    <source>
        <dbReference type="ARBA" id="ARBA00023136"/>
    </source>
</evidence>
<dbReference type="PIRSF" id="PIRSF031032">
    <property type="entry name" value="TMP_97_prd"/>
    <property type="match status" value="1"/>
</dbReference>
<keyword evidence="6 7" id="KW-0472">Membrane</keyword>
<feature type="transmembrane region" description="Helical" evidence="7">
    <location>
        <begin position="65"/>
        <end position="89"/>
    </location>
</feature>
<dbReference type="Proteomes" id="UP000078561">
    <property type="component" value="Unassembled WGS sequence"/>
</dbReference>
<sequence>MTAFTKRPLDLVFFIFFVTHIPITLLFDLQAIYPTWLVPSVLLETTAKYVEVTGDPFMGATSPIYWFQSFVSLEAAFQLPFFFVASYGLYHDLQFIRLPMIVYGAHVVTTVVPILAELALNPSYLDTLPLVAIYSPYFGIPLLILVDSYQRVSSRLNLKIKET</sequence>
<reference evidence="9" key="1">
    <citation type="submission" date="2016-04" db="EMBL/GenBank/DDBJ databases">
        <authorList>
            <person name="Evans L.H."/>
            <person name="Alamgir A."/>
            <person name="Owens N."/>
            <person name="Weber N.D."/>
            <person name="Virtaneva K."/>
            <person name="Barbian K."/>
            <person name="Babar A."/>
            <person name="Rosenke K."/>
        </authorList>
    </citation>
    <scope>NUCLEOTIDE SEQUENCE [LARGE SCALE GENOMIC DNA]</scope>
    <source>
        <strain evidence="9">CBS 101.48</strain>
    </source>
</reference>
<name>A0A163MFX8_ABSGL</name>
<dbReference type="PROSITE" id="PS51751">
    <property type="entry name" value="EXPERA"/>
    <property type="match status" value="1"/>
</dbReference>
<dbReference type="InterPro" id="IPR016964">
    <property type="entry name" value="Sigma2_recept"/>
</dbReference>
<dbReference type="STRING" id="4829.A0A163MFX8"/>
<dbReference type="InterPro" id="IPR051987">
    <property type="entry name" value="Sigma-2_receptor-like"/>
</dbReference>
<feature type="domain" description="EXPERA" evidence="8">
    <location>
        <begin position="9"/>
        <end position="145"/>
    </location>
</feature>
<dbReference type="FunCoup" id="A0A163MFX8">
    <property type="interactions" value="194"/>
</dbReference>
<proteinExistence type="inferred from homology"/>
<dbReference type="GO" id="GO:0005789">
    <property type="term" value="C:endoplasmic reticulum membrane"/>
    <property type="evidence" value="ECO:0007669"/>
    <property type="project" value="UniProtKB-SubCell"/>
</dbReference>
<gene>
    <name evidence="9" type="primary">ABSGL_10445.1 scaffold 12026</name>
</gene>
<dbReference type="InParanoid" id="A0A163MFX8"/>
<dbReference type="AlphaFoldDB" id="A0A163MFX8"/>
<dbReference type="PANTHER" id="PTHR31204:SF1">
    <property type="entry name" value="SIGMA INTRACELLULAR RECEPTOR 2"/>
    <property type="match status" value="1"/>
</dbReference>
<evidence type="ECO:0000256" key="5">
    <source>
        <dbReference type="ARBA" id="ARBA00022989"/>
    </source>
</evidence>
<protein>
    <recommendedName>
        <fullName evidence="7">Efficient mitochondria targeting-associated protein 19</fullName>
    </recommendedName>
</protein>
<accession>A0A163MFX8</accession>
<keyword evidence="4 7" id="KW-0256">Endoplasmic reticulum</keyword>
<evidence type="ECO:0000256" key="4">
    <source>
        <dbReference type="ARBA" id="ARBA00022824"/>
    </source>
</evidence>
<dbReference type="PANTHER" id="PTHR31204">
    <property type="entry name" value="SIGMA INTRACELLULAR RECEPTOR 2"/>
    <property type="match status" value="1"/>
</dbReference>
<dbReference type="Pfam" id="PF05241">
    <property type="entry name" value="EBP"/>
    <property type="match status" value="1"/>
</dbReference>
<keyword evidence="5 7" id="KW-1133">Transmembrane helix</keyword>
<evidence type="ECO:0000313" key="9">
    <source>
        <dbReference type="EMBL" id="SAM04579.1"/>
    </source>
</evidence>
<evidence type="ECO:0000256" key="1">
    <source>
        <dbReference type="ARBA" id="ARBA00004477"/>
    </source>
</evidence>
<evidence type="ECO:0000256" key="7">
    <source>
        <dbReference type="PIRNR" id="PIRNR031032"/>
    </source>
</evidence>
<comment type="subcellular location">
    <subcellularLocation>
        <location evidence="1">Endoplasmic reticulum membrane</location>
        <topology evidence="1">Multi-pass membrane protein</topology>
    </subcellularLocation>
</comment>
<dbReference type="OrthoDB" id="433124at2759"/>
<feature type="transmembrane region" description="Helical" evidence="7">
    <location>
        <begin position="12"/>
        <end position="33"/>
    </location>
</feature>
<keyword evidence="10" id="KW-1185">Reference proteome</keyword>
<dbReference type="OMA" id="HAWYLAT"/>
<evidence type="ECO:0000256" key="3">
    <source>
        <dbReference type="ARBA" id="ARBA00022692"/>
    </source>
</evidence>
<feature type="transmembrane region" description="Helical" evidence="7">
    <location>
        <begin position="101"/>
        <end position="121"/>
    </location>
</feature>
<evidence type="ECO:0000256" key="2">
    <source>
        <dbReference type="ARBA" id="ARBA00009096"/>
    </source>
</evidence>
<organism evidence="9">
    <name type="scientific">Absidia glauca</name>
    <name type="common">Pin mould</name>
    <dbReference type="NCBI Taxonomy" id="4829"/>
    <lineage>
        <taxon>Eukaryota</taxon>
        <taxon>Fungi</taxon>
        <taxon>Fungi incertae sedis</taxon>
        <taxon>Mucoromycota</taxon>
        <taxon>Mucoromycotina</taxon>
        <taxon>Mucoromycetes</taxon>
        <taxon>Mucorales</taxon>
        <taxon>Cunninghamellaceae</taxon>
        <taxon>Absidia</taxon>
    </lineage>
</organism>
<feature type="transmembrane region" description="Helical" evidence="7">
    <location>
        <begin position="127"/>
        <end position="146"/>
    </location>
</feature>
<comment type="similarity">
    <text evidence="2">Belongs to the TMEM97/sigma-2 receptor family.</text>
</comment>
<dbReference type="InterPro" id="IPR033118">
    <property type="entry name" value="EXPERA"/>
</dbReference>
<keyword evidence="3 7" id="KW-0812">Transmembrane</keyword>
<evidence type="ECO:0000313" key="10">
    <source>
        <dbReference type="Proteomes" id="UP000078561"/>
    </source>
</evidence>
<evidence type="ECO:0000259" key="8">
    <source>
        <dbReference type="PROSITE" id="PS51751"/>
    </source>
</evidence>
<dbReference type="EMBL" id="LT554414">
    <property type="protein sequence ID" value="SAM04579.1"/>
    <property type="molecule type" value="Genomic_DNA"/>
</dbReference>